<dbReference type="GO" id="GO:0006606">
    <property type="term" value="P:protein import into nucleus"/>
    <property type="evidence" value="ECO:0007669"/>
    <property type="project" value="TreeGrafter"/>
</dbReference>
<dbReference type="HOGENOM" id="CLU_005996_5_0_1"/>
<dbReference type="InterPro" id="IPR011989">
    <property type="entry name" value="ARM-like"/>
</dbReference>
<dbReference type="GO" id="GO:0005737">
    <property type="term" value="C:cytoplasm"/>
    <property type="evidence" value="ECO:0007669"/>
    <property type="project" value="TreeGrafter"/>
</dbReference>
<proteinExistence type="predicted"/>
<dbReference type="InterPro" id="IPR051345">
    <property type="entry name" value="Importin_beta-like_NTR"/>
</dbReference>
<dbReference type="Pfam" id="PF03810">
    <property type="entry name" value="IBN_N"/>
    <property type="match status" value="1"/>
</dbReference>
<dbReference type="GeneTree" id="ENSGT00530000063347"/>
<dbReference type="GO" id="GO:0031267">
    <property type="term" value="F:small GTPase binding"/>
    <property type="evidence" value="ECO:0007669"/>
    <property type="project" value="InterPro"/>
</dbReference>
<feature type="domain" description="Importin N-terminal" evidence="1">
    <location>
        <begin position="29"/>
        <end position="95"/>
    </location>
</feature>
<evidence type="ECO:0000313" key="2">
    <source>
        <dbReference type="Ensembl" id="ENSCSAVP00000014743.1"/>
    </source>
</evidence>
<evidence type="ECO:0000259" key="1">
    <source>
        <dbReference type="SMART" id="SM00913"/>
    </source>
</evidence>
<sequence>MAVSQNATNVLQAVTNLYHNPNPAEKEKASKWLGEFQRSVFAWETADQLLRLKNDVESTYFAAQTMRTKILFSFRELPPETHDSLRESLLSHIEQLAQMSPILTTQLCLAVSNLALQMPSWKMPAVTFIQKYGKDQSSLTYLLELLTVLPEEVNNKSLRLGSNRRSEIIDQMEDSAPMVVELLKTYIGVVSDEKILAKIFKCLGSWFYLGVLPGNHVARCKLLDVPFSVMKDVSMSSSLYEAACGCICAALFSTEDVTKNSDLVHLLFEGTHSLRDAYHNAISCRSYNSC</sequence>
<dbReference type="InterPro" id="IPR016024">
    <property type="entry name" value="ARM-type_fold"/>
</dbReference>
<dbReference type="Ensembl" id="ENSCSAVT00000014915.1">
    <property type="protein sequence ID" value="ENSCSAVP00000014743.1"/>
    <property type="gene ID" value="ENSCSAVG00000008623.1"/>
</dbReference>
<dbReference type="PANTHER" id="PTHR12363">
    <property type="entry name" value="TRANSPORTIN 3 AND IMPORTIN 13"/>
    <property type="match status" value="1"/>
</dbReference>
<reference evidence="2" key="3">
    <citation type="submission" date="2025-09" db="UniProtKB">
        <authorList>
            <consortium name="Ensembl"/>
        </authorList>
    </citation>
    <scope>IDENTIFICATION</scope>
</reference>
<dbReference type="InterPro" id="IPR013598">
    <property type="entry name" value="Exportin-1/Importin-b-like"/>
</dbReference>
<dbReference type="AlphaFoldDB" id="H2ZAX8"/>
<dbReference type="SUPFAM" id="SSF48371">
    <property type="entry name" value="ARM repeat"/>
    <property type="match status" value="1"/>
</dbReference>
<protein>
    <recommendedName>
        <fullName evidence="1">Importin N-terminal domain-containing protein</fullName>
    </recommendedName>
</protein>
<dbReference type="Pfam" id="PF08389">
    <property type="entry name" value="Xpo1"/>
    <property type="match status" value="1"/>
</dbReference>
<accession>H2ZAX8</accession>
<dbReference type="InterPro" id="IPR001494">
    <property type="entry name" value="Importin-beta_N"/>
</dbReference>
<reference evidence="2" key="2">
    <citation type="submission" date="2025-08" db="UniProtKB">
        <authorList>
            <consortium name="Ensembl"/>
        </authorList>
    </citation>
    <scope>IDENTIFICATION</scope>
</reference>
<keyword evidence="3" id="KW-1185">Reference proteome</keyword>
<dbReference type="SMART" id="SM00913">
    <property type="entry name" value="IBN_N"/>
    <property type="match status" value="1"/>
</dbReference>
<organism evidence="2 3">
    <name type="scientific">Ciona savignyi</name>
    <name type="common">Pacific transparent sea squirt</name>
    <dbReference type="NCBI Taxonomy" id="51511"/>
    <lineage>
        <taxon>Eukaryota</taxon>
        <taxon>Metazoa</taxon>
        <taxon>Chordata</taxon>
        <taxon>Tunicata</taxon>
        <taxon>Ascidiacea</taxon>
        <taxon>Phlebobranchia</taxon>
        <taxon>Cionidae</taxon>
        <taxon>Ciona</taxon>
    </lineage>
</organism>
<dbReference type="Gene3D" id="1.25.10.10">
    <property type="entry name" value="Leucine-rich Repeat Variant"/>
    <property type="match status" value="1"/>
</dbReference>
<name>H2ZAX8_CIOSA</name>
<dbReference type="PANTHER" id="PTHR12363:SF42">
    <property type="entry name" value="TRANSPORTIN-3"/>
    <property type="match status" value="1"/>
</dbReference>
<dbReference type="Proteomes" id="UP000007875">
    <property type="component" value="Unassembled WGS sequence"/>
</dbReference>
<evidence type="ECO:0000313" key="3">
    <source>
        <dbReference type="Proteomes" id="UP000007875"/>
    </source>
</evidence>
<reference evidence="3" key="1">
    <citation type="submission" date="2003-08" db="EMBL/GenBank/DDBJ databases">
        <authorList>
            <person name="Birren B."/>
            <person name="Nusbaum C."/>
            <person name="Abebe A."/>
            <person name="Abouelleil A."/>
            <person name="Adekoya E."/>
            <person name="Ait-zahra M."/>
            <person name="Allen N."/>
            <person name="Allen T."/>
            <person name="An P."/>
            <person name="Anderson M."/>
            <person name="Anderson S."/>
            <person name="Arachchi H."/>
            <person name="Armbruster J."/>
            <person name="Bachantsang P."/>
            <person name="Baldwin J."/>
            <person name="Barry A."/>
            <person name="Bayul T."/>
            <person name="Blitshsteyn B."/>
            <person name="Bloom T."/>
            <person name="Blye J."/>
            <person name="Boguslavskiy L."/>
            <person name="Borowsky M."/>
            <person name="Boukhgalter B."/>
            <person name="Brunache A."/>
            <person name="Butler J."/>
            <person name="Calixte N."/>
            <person name="Calvo S."/>
            <person name="Camarata J."/>
            <person name="Campo K."/>
            <person name="Chang J."/>
            <person name="Cheshatsang Y."/>
            <person name="Citroen M."/>
            <person name="Collymore A."/>
            <person name="Considine T."/>
            <person name="Cook A."/>
            <person name="Cooke P."/>
            <person name="Corum B."/>
            <person name="Cuomo C."/>
            <person name="David R."/>
            <person name="Dawoe T."/>
            <person name="Degray S."/>
            <person name="Dodge S."/>
            <person name="Dooley K."/>
            <person name="Dorje P."/>
            <person name="Dorjee K."/>
            <person name="Dorris L."/>
            <person name="Duffey N."/>
            <person name="Dupes A."/>
            <person name="Elkins T."/>
            <person name="Engels R."/>
            <person name="Erickson J."/>
            <person name="Farina A."/>
            <person name="Faro S."/>
            <person name="Ferreira P."/>
            <person name="Fischer H."/>
            <person name="Fitzgerald M."/>
            <person name="Foley K."/>
            <person name="Gage D."/>
            <person name="Galagan J."/>
            <person name="Gearin G."/>
            <person name="Gnerre S."/>
            <person name="Gnirke A."/>
            <person name="Goyette A."/>
            <person name="Graham J."/>
            <person name="Grandbois E."/>
            <person name="Gyaltsen K."/>
            <person name="Hafez N."/>
            <person name="Hagopian D."/>
            <person name="Hagos B."/>
            <person name="Hall J."/>
            <person name="Hatcher B."/>
            <person name="Heller A."/>
            <person name="Higgins H."/>
            <person name="Honan T."/>
            <person name="Horn A."/>
            <person name="Houde N."/>
            <person name="Hughes L."/>
            <person name="Hulme W."/>
            <person name="Husby E."/>
            <person name="Iliev I."/>
            <person name="Jaffe D."/>
            <person name="Jones C."/>
            <person name="Kamal M."/>
            <person name="Kamat A."/>
            <person name="Kamvysselis M."/>
            <person name="Karlsson E."/>
            <person name="Kells C."/>
            <person name="Kieu A."/>
            <person name="Kisner P."/>
            <person name="Kodira C."/>
            <person name="Kulbokas E."/>
            <person name="Labutti K."/>
            <person name="Lama D."/>
            <person name="Landers T."/>
            <person name="Leger J."/>
            <person name="Levine S."/>
            <person name="Lewis D."/>
            <person name="Lewis T."/>
            <person name="Lindblad-toh K."/>
            <person name="Liu X."/>
            <person name="Lokyitsang T."/>
            <person name="Lokyitsang Y."/>
            <person name="Lucien O."/>
            <person name="Lui A."/>
            <person name="Ma L.J."/>
            <person name="Mabbitt R."/>
            <person name="Macdonald J."/>
            <person name="Maclean C."/>
            <person name="Major J."/>
            <person name="Manning J."/>
            <person name="Marabella R."/>
            <person name="Maru K."/>
            <person name="Matthews C."/>
            <person name="Mauceli E."/>
            <person name="Mccarthy M."/>
            <person name="Mcdonough S."/>
            <person name="Mcghee T."/>
            <person name="Meldrim J."/>
            <person name="Meneus L."/>
            <person name="Mesirov J."/>
            <person name="Mihalev A."/>
            <person name="Mihova T."/>
            <person name="Mikkelsen T."/>
            <person name="Mlenga V."/>
            <person name="Moru K."/>
            <person name="Mozes J."/>
            <person name="Mulrain L."/>
            <person name="Munson G."/>
            <person name="Naylor J."/>
            <person name="Newes C."/>
            <person name="Nguyen C."/>
            <person name="Nguyen N."/>
            <person name="Nguyen T."/>
            <person name="Nicol R."/>
            <person name="Nielsen C."/>
            <person name="Nizzari M."/>
            <person name="Norbu C."/>
            <person name="Norbu N."/>
            <person name="O'donnell P."/>
            <person name="Okoawo O."/>
            <person name="O'leary S."/>
            <person name="Omotosho B."/>
            <person name="O'neill K."/>
            <person name="Osman S."/>
            <person name="Parker S."/>
            <person name="Perrin D."/>
            <person name="Phunkhang P."/>
            <person name="Piqani B."/>
            <person name="Purcell S."/>
            <person name="Rachupka T."/>
            <person name="Ramasamy U."/>
            <person name="Rameau R."/>
            <person name="Ray V."/>
            <person name="Raymond C."/>
            <person name="Retta R."/>
            <person name="Richardson S."/>
            <person name="Rise C."/>
            <person name="Rodriguez J."/>
            <person name="Rogers J."/>
            <person name="Rogov P."/>
            <person name="Rutman M."/>
            <person name="Schupbach R."/>
            <person name="Seaman C."/>
            <person name="Settipalli S."/>
            <person name="Sharpe T."/>
            <person name="Sheridan J."/>
            <person name="Sherpa N."/>
            <person name="Shi J."/>
            <person name="Smirnov S."/>
            <person name="Smith C."/>
            <person name="Sougnez C."/>
            <person name="Spencer B."/>
            <person name="Stalker J."/>
            <person name="Stange-thomann N."/>
            <person name="Stavropoulos S."/>
            <person name="Stetson K."/>
            <person name="Stone C."/>
            <person name="Stone S."/>
            <person name="Stubbs M."/>
            <person name="Talamas J."/>
            <person name="Tchuinga P."/>
            <person name="Tenzing P."/>
            <person name="Tesfaye S."/>
            <person name="Theodore J."/>
            <person name="Thoulutsang Y."/>
            <person name="Topham K."/>
            <person name="Towey S."/>
            <person name="Tsamla T."/>
            <person name="Tsomo N."/>
            <person name="Vallee D."/>
            <person name="Vassiliev H."/>
            <person name="Venkataraman V."/>
            <person name="Vinson J."/>
            <person name="Vo A."/>
            <person name="Wade C."/>
            <person name="Wang S."/>
            <person name="Wangchuk T."/>
            <person name="Wangdi T."/>
            <person name="Whittaker C."/>
            <person name="Wilkinson J."/>
            <person name="Wu Y."/>
            <person name="Wyman D."/>
            <person name="Yadav S."/>
            <person name="Yang S."/>
            <person name="Yang X."/>
            <person name="Yeager S."/>
            <person name="Yee E."/>
            <person name="Young G."/>
            <person name="Zainoun J."/>
            <person name="Zembeck L."/>
            <person name="Zimmer A."/>
            <person name="Zody M."/>
            <person name="Lander E."/>
        </authorList>
    </citation>
    <scope>NUCLEOTIDE SEQUENCE [LARGE SCALE GENOMIC DNA]</scope>
</reference>